<dbReference type="Proteomes" id="UP000694864">
    <property type="component" value="Chromosome 12"/>
</dbReference>
<feature type="domain" description="COPA/B TPR" evidence="17">
    <location>
        <begin position="602"/>
        <end position="762"/>
    </location>
</feature>
<dbReference type="InterPro" id="IPR001680">
    <property type="entry name" value="WD40_rpt"/>
</dbReference>
<dbReference type="PROSITE" id="PS50082">
    <property type="entry name" value="WD_REPEATS_2"/>
    <property type="match status" value="4"/>
</dbReference>
<comment type="function">
    <text evidence="13">The coatomer is a cytosolic protein complex that binds to dilysine motifs and reversibly associates with Golgi non-clathrin-coated vesicles, which further mediate biosynthetic protein transport from the ER, via the Golgi up to the trans Golgi network. Coatomer complex is required for budding from Golgi membranes, and is essential for the retrograde Golgi-to-ER transport of dilysine-tagged proteins.</text>
</comment>
<feature type="domain" description="COPA/B second beta-propeller" evidence="16">
    <location>
        <begin position="365"/>
        <end position="582"/>
    </location>
</feature>
<dbReference type="SMART" id="SM00320">
    <property type="entry name" value="WD40"/>
    <property type="match status" value="6"/>
</dbReference>
<dbReference type="InterPro" id="IPR015943">
    <property type="entry name" value="WD40/YVTN_repeat-like_dom_sf"/>
</dbReference>
<evidence type="ECO:0000256" key="14">
    <source>
        <dbReference type="PROSITE-ProRule" id="PRU00221"/>
    </source>
</evidence>
<dbReference type="Pfam" id="PF23953">
    <property type="entry name" value="TPR_COPA_B"/>
    <property type="match status" value="1"/>
</dbReference>
<accession>A0ABM0UUG6</accession>
<comment type="subcellular location">
    <subcellularLocation>
        <location evidence="1">Cytoplasmic vesicle membrane</location>
    </subcellularLocation>
    <subcellularLocation>
        <location evidence="2">Golgi apparatus membrane</location>
        <topology evidence="2">Peripheral membrane protein</topology>
        <orientation evidence="2">Cytoplasmic side</orientation>
    </subcellularLocation>
</comment>
<dbReference type="PANTHER" id="PTHR19876">
    <property type="entry name" value="COATOMER"/>
    <property type="match status" value="1"/>
</dbReference>
<evidence type="ECO:0000256" key="3">
    <source>
        <dbReference type="ARBA" id="ARBA00011775"/>
    </source>
</evidence>
<reference evidence="19" key="2">
    <citation type="submission" date="2025-08" db="UniProtKB">
        <authorList>
            <consortium name="RefSeq"/>
        </authorList>
    </citation>
    <scope>IDENTIFICATION</scope>
    <source>
        <tissue evidence="19">Leaf</tissue>
    </source>
</reference>
<evidence type="ECO:0000256" key="2">
    <source>
        <dbReference type="ARBA" id="ARBA00004255"/>
    </source>
</evidence>
<evidence type="ECO:0000256" key="11">
    <source>
        <dbReference type="ARBA" id="ARBA00023136"/>
    </source>
</evidence>
<evidence type="ECO:0000313" key="19">
    <source>
        <dbReference type="RefSeq" id="XP_010446538.1"/>
    </source>
</evidence>
<evidence type="ECO:0000256" key="10">
    <source>
        <dbReference type="ARBA" id="ARBA00023034"/>
    </source>
</evidence>
<sequence>MKKVKMMIRSETKSSEDDDQGDKVVLGVSFHSKRPWILASLDRGGIELWDYRMVALIKRFGKHQLPVRGVHFNNLRPLFVSGGDDFVVKVWNYDTGKCHLSLLGHEGSVRTVQFHPDSPWILSASEDKTIRIWDWKSGQSGQSLYLLNGHTDWVTCASFHPTTGSILSGSRDQTVRIWDQEKPFSGPFVSKVLTTHTKGVNSVSFHPTDRRLIVSCSDDQVKLLCLKTDGSLAGTRLKTEDILETKHPLDDDTYTNASFQVNSSPIVSTTTRGRIRVWDPSVWDSRRNELDTFDLKHIFSSLAVHPETNLIAAGHDSGFIVFKPDRQRPAFAVSGNFLTYVRGPGLFVYDFCAQRESQHPANHIVKIFSFNPERDAILASSNVDGASYEMYYYLQPTLTYLPATTNTVSAIFVSTDTFVVLQKDPRMLLLKTLDGSMLSQISLPLITEATVDTIFYAGTGYLLCRSEEKLEMLDLQQSLVVCEIQTPSVVRSVVWSSDMERVALLSKHTIMIASKSLVLQCTLHETNRVKSGAWDDGFGVLIYTTLNHLKFCLPNGESGIIRTLDVPFYVTKVSRDLVYCLDRQVKLKIFRIVSSEYALKVSLLRENFDHVKSMIRTSQLPGQAMVHYLQQKGFPEVAFPLAHDEKTRISLVIESGNIDAAVTPARTLNEKDQWHKLAVGALRYGRVGVAKLAYKEAQNWQRLAFLHLLTGDLKNLESVVEESNSFMLKFEHSLFVGDVASRVKVLEDAGHLPLAYIIASVHGLCDTAELLANKLGHNVPSLPEGKKSSLPMPPAPILCEHDLPVLEKKFVS</sequence>
<evidence type="ECO:0000256" key="15">
    <source>
        <dbReference type="SAM" id="MobiDB-lite"/>
    </source>
</evidence>
<dbReference type="InterPro" id="IPR047312">
    <property type="entry name" value="Coatomer_alpha_WD-assoc_reg"/>
</dbReference>
<evidence type="ECO:0000256" key="8">
    <source>
        <dbReference type="ARBA" id="ARBA00022892"/>
    </source>
</evidence>
<keyword evidence="5" id="KW-0963">Cytoplasm</keyword>
<keyword evidence="4" id="KW-0813">Transport</keyword>
<dbReference type="Pfam" id="PF00400">
    <property type="entry name" value="WD40"/>
    <property type="match status" value="4"/>
</dbReference>
<dbReference type="PANTHER" id="PTHR19876:SF1">
    <property type="entry name" value="COATOMER SUBUNIT ALPHA"/>
    <property type="match status" value="1"/>
</dbReference>
<evidence type="ECO:0000256" key="4">
    <source>
        <dbReference type="ARBA" id="ARBA00022448"/>
    </source>
</evidence>
<dbReference type="InterPro" id="IPR050844">
    <property type="entry name" value="Coatomer_complex_subunit"/>
</dbReference>
<reference evidence="18" key="1">
    <citation type="journal article" date="2014" name="Nat. Commun.">
        <title>The emerging biofuel crop Camelina sativa retains a highly undifferentiated hexaploid genome structure.</title>
        <authorList>
            <person name="Kagale S."/>
            <person name="Koh C."/>
            <person name="Nixon J."/>
            <person name="Bollina V."/>
            <person name="Clarke W.E."/>
            <person name="Tuteja R."/>
            <person name="Spillane C."/>
            <person name="Robinson S.J."/>
            <person name="Links M.G."/>
            <person name="Clarke C."/>
            <person name="Higgins E.E."/>
            <person name="Huebert T."/>
            <person name="Sharpe A.G."/>
            <person name="Parkin I.A."/>
        </authorList>
    </citation>
    <scope>NUCLEOTIDE SEQUENCE [LARGE SCALE GENOMIC DNA]</scope>
    <source>
        <strain evidence="18">cv. DH55</strain>
    </source>
</reference>
<name>A0ABM0UUG6_CAMSA</name>
<keyword evidence="11" id="KW-0472">Membrane</keyword>
<dbReference type="InterPro" id="IPR056176">
    <property type="entry name" value="TPR_COPA_B"/>
</dbReference>
<evidence type="ECO:0000259" key="17">
    <source>
        <dbReference type="Pfam" id="PF23953"/>
    </source>
</evidence>
<evidence type="ECO:0000256" key="13">
    <source>
        <dbReference type="ARBA" id="ARBA00025536"/>
    </source>
</evidence>
<organism evidence="18 19">
    <name type="scientific">Camelina sativa</name>
    <name type="common">False flax</name>
    <name type="synonym">Myagrum sativum</name>
    <dbReference type="NCBI Taxonomy" id="90675"/>
    <lineage>
        <taxon>Eukaryota</taxon>
        <taxon>Viridiplantae</taxon>
        <taxon>Streptophyta</taxon>
        <taxon>Embryophyta</taxon>
        <taxon>Tracheophyta</taxon>
        <taxon>Spermatophyta</taxon>
        <taxon>Magnoliopsida</taxon>
        <taxon>eudicotyledons</taxon>
        <taxon>Gunneridae</taxon>
        <taxon>Pentapetalae</taxon>
        <taxon>rosids</taxon>
        <taxon>malvids</taxon>
        <taxon>Brassicales</taxon>
        <taxon>Brassicaceae</taxon>
        <taxon>Camelineae</taxon>
        <taxon>Camelina</taxon>
    </lineage>
</organism>
<dbReference type="Gene3D" id="2.130.10.10">
    <property type="entry name" value="YVTN repeat-like/Quinoprotein amine dehydrogenase"/>
    <property type="match status" value="1"/>
</dbReference>
<dbReference type="RefSeq" id="XP_010446538.1">
    <property type="nucleotide sequence ID" value="XM_010448236.1"/>
</dbReference>
<dbReference type="InterPro" id="IPR006692">
    <property type="entry name" value="Beta-prop_COPA/B_2nd"/>
</dbReference>
<evidence type="ECO:0000256" key="5">
    <source>
        <dbReference type="ARBA" id="ARBA00022490"/>
    </source>
</evidence>
<dbReference type="InterPro" id="IPR020472">
    <property type="entry name" value="WD40_PAC1"/>
</dbReference>
<dbReference type="PROSITE" id="PS50294">
    <property type="entry name" value="WD_REPEATS_REGION"/>
    <property type="match status" value="3"/>
</dbReference>
<evidence type="ECO:0000256" key="1">
    <source>
        <dbReference type="ARBA" id="ARBA00004156"/>
    </source>
</evidence>
<keyword evidence="7" id="KW-0677">Repeat</keyword>
<gene>
    <name evidence="19" type="primary">LOC104729300</name>
</gene>
<feature type="repeat" description="WD" evidence="14">
    <location>
        <begin position="102"/>
        <end position="143"/>
    </location>
</feature>
<evidence type="ECO:0000256" key="12">
    <source>
        <dbReference type="ARBA" id="ARBA00023329"/>
    </source>
</evidence>
<feature type="repeat" description="WD" evidence="14">
    <location>
        <begin position="147"/>
        <end position="179"/>
    </location>
</feature>
<dbReference type="Pfam" id="PF04053">
    <property type="entry name" value="B-prop_COPA_B_2nd"/>
    <property type="match status" value="1"/>
</dbReference>
<keyword evidence="10" id="KW-0333">Golgi apparatus</keyword>
<keyword evidence="6 14" id="KW-0853">WD repeat</keyword>
<proteinExistence type="predicted"/>
<feature type="repeat" description="WD" evidence="14">
    <location>
        <begin position="193"/>
        <end position="223"/>
    </location>
</feature>
<evidence type="ECO:0000256" key="9">
    <source>
        <dbReference type="ARBA" id="ARBA00022927"/>
    </source>
</evidence>
<dbReference type="InterPro" id="IPR036322">
    <property type="entry name" value="WD40_repeat_dom_sf"/>
</dbReference>
<dbReference type="CDD" id="cd22948">
    <property type="entry name" value="Coatomer_WDAD_alpha"/>
    <property type="match status" value="1"/>
</dbReference>
<protein>
    <submittedName>
        <fullName evidence="19">Coatomer subunit alpha-1-like</fullName>
    </submittedName>
</protein>
<dbReference type="PRINTS" id="PR00320">
    <property type="entry name" value="GPROTEINBRPT"/>
</dbReference>
<evidence type="ECO:0000256" key="6">
    <source>
        <dbReference type="ARBA" id="ARBA00022574"/>
    </source>
</evidence>
<dbReference type="CDD" id="cd00200">
    <property type="entry name" value="WD40"/>
    <property type="match status" value="1"/>
</dbReference>
<evidence type="ECO:0000313" key="18">
    <source>
        <dbReference type="Proteomes" id="UP000694864"/>
    </source>
</evidence>
<keyword evidence="9" id="KW-0653">Protein transport</keyword>
<dbReference type="GeneID" id="104729300"/>
<keyword evidence="12" id="KW-0968">Cytoplasmic vesicle</keyword>
<feature type="repeat" description="WD" evidence="14">
    <location>
        <begin position="60"/>
        <end position="101"/>
    </location>
</feature>
<comment type="subunit">
    <text evidence="3">Oligomeric complex that consists of at least the alpha, beta, beta', gamma, delta, epsilon and zeta subunits.</text>
</comment>
<keyword evidence="18" id="KW-1185">Reference proteome</keyword>
<dbReference type="SUPFAM" id="SSF50978">
    <property type="entry name" value="WD40 repeat-like"/>
    <property type="match status" value="2"/>
</dbReference>
<keyword evidence="8" id="KW-0931">ER-Golgi transport</keyword>
<dbReference type="Gene3D" id="1.25.40.470">
    <property type="match status" value="1"/>
</dbReference>
<evidence type="ECO:0000259" key="16">
    <source>
        <dbReference type="Pfam" id="PF04053"/>
    </source>
</evidence>
<evidence type="ECO:0000256" key="7">
    <source>
        <dbReference type="ARBA" id="ARBA00022737"/>
    </source>
</evidence>
<feature type="region of interest" description="Disordered" evidence="15">
    <location>
        <begin position="1"/>
        <end position="20"/>
    </location>
</feature>